<comment type="caution">
    <text evidence="6">The sequence shown here is derived from an EMBL/GenBank/DDBJ whole genome shotgun (WGS) entry which is preliminary data.</text>
</comment>
<sequence>MTDRATVLLTDRAWPDDEIEREIVEAGGLRFVSGPPEPASASEIERLVRCHTPAAILTCWAPVTATAIASSADLTVIARMGVGLDNIDVDEATARGIAVTNVPDYCVAEVSDHAVALVLNWTRGIAALSQAVRGGQWQPESARLRRLASLTCGIVGYGRIGRETARKLGAFGPRILVTGPTRPAELHGAEFVSLAELLERADVVVLHAPLTPETRNLISRAELARMKPGGLLVNVGRGGLVDTAALIDAIDSGHLDAAALDVLDTEPDVPHGLRTAPSVTVTPHVAFSSDDSVAQLRRSAAQEVVRVLGGGDPLHPCNPLVRKTTKAKEA</sequence>
<dbReference type="Gene3D" id="3.40.50.720">
    <property type="entry name" value="NAD(P)-binding Rossmann-like Domain"/>
    <property type="match status" value="2"/>
</dbReference>
<dbReference type="CDD" id="cd05299">
    <property type="entry name" value="CtBP_dh"/>
    <property type="match status" value="1"/>
</dbReference>
<dbReference type="AlphaFoldDB" id="A0A2V4AIA1"/>
<dbReference type="EMBL" id="MASW01000007">
    <property type="protein sequence ID" value="PXY19655.1"/>
    <property type="molecule type" value="Genomic_DNA"/>
</dbReference>
<dbReference type="InterPro" id="IPR006139">
    <property type="entry name" value="D-isomer_2_OHA_DH_cat_dom"/>
</dbReference>
<dbReference type="GO" id="GO:0005829">
    <property type="term" value="C:cytosol"/>
    <property type="evidence" value="ECO:0007669"/>
    <property type="project" value="TreeGrafter"/>
</dbReference>
<evidence type="ECO:0000313" key="7">
    <source>
        <dbReference type="Proteomes" id="UP000249915"/>
    </source>
</evidence>
<dbReference type="SUPFAM" id="SSF52283">
    <property type="entry name" value="Formate/glycerate dehydrogenase catalytic domain-like"/>
    <property type="match status" value="1"/>
</dbReference>
<evidence type="ECO:0000256" key="1">
    <source>
        <dbReference type="ARBA" id="ARBA00005854"/>
    </source>
</evidence>
<name>A0A2V4AIA1_9PSEU</name>
<comment type="similarity">
    <text evidence="1 3">Belongs to the D-isomer specific 2-hydroxyacid dehydrogenase family.</text>
</comment>
<keyword evidence="2 3" id="KW-0560">Oxidoreductase</keyword>
<dbReference type="GO" id="GO:0003714">
    <property type="term" value="F:transcription corepressor activity"/>
    <property type="evidence" value="ECO:0007669"/>
    <property type="project" value="InterPro"/>
</dbReference>
<dbReference type="Proteomes" id="UP000249915">
    <property type="component" value="Unassembled WGS sequence"/>
</dbReference>
<dbReference type="PANTHER" id="PTHR10996:SF283">
    <property type="entry name" value="GLYOXYLATE_HYDROXYPYRUVATE REDUCTASE B"/>
    <property type="match status" value="1"/>
</dbReference>
<keyword evidence="7" id="KW-1185">Reference proteome</keyword>
<evidence type="ECO:0000259" key="5">
    <source>
        <dbReference type="Pfam" id="PF02826"/>
    </source>
</evidence>
<accession>A0A2V4AIA1</accession>
<feature type="domain" description="D-isomer specific 2-hydroxyacid dehydrogenase catalytic" evidence="4">
    <location>
        <begin position="54"/>
        <end position="317"/>
    </location>
</feature>
<evidence type="ECO:0000256" key="3">
    <source>
        <dbReference type="RuleBase" id="RU003719"/>
    </source>
</evidence>
<evidence type="ECO:0000259" key="4">
    <source>
        <dbReference type="Pfam" id="PF00389"/>
    </source>
</evidence>
<dbReference type="InterPro" id="IPR043322">
    <property type="entry name" value="CtBP"/>
</dbReference>
<evidence type="ECO:0000313" key="6">
    <source>
        <dbReference type="EMBL" id="PXY19655.1"/>
    </source>
</evidence>
<dbReference type="GO" id="GO:0030267">
    <property type="term" value="F:glyoxylate reductase (NADPH) activity"/>
    <property type="evidence" value="ECO:0007669"/>
    <property type="project" value="TreeGrafter"/>
</dbReference>
<dbReference type="SUPFAM" id="SSF51735">
    <property type="entry name" value="NAD(P)-binding Rossmann-fold domains"/>
    <property type="match status" value="1"/>
</dbReference>
<dbReference type="PANTHER" id="PTHR10996">
    <property type="entry name" value="2-HYDROXYACID DEHYDROGENASE-RELATED"/>
    <property type="match status" value="1"/>
</dbReference>
<dbReference type="Pfam" id="PF00389">
    <property type="entry name" value="2-Hacid_dh"/>
    <property type="match status" value="1"/>
</dbReference>
<organism evidence="6 7">
    <name type="scientific">Prauserella muralis</name>
    <dbReference type="NCBI Taxonomy" id="588067"/>
    <lineage>
        <taxon>Bacteria</taxon>
        <taxon>Bacillati</taxon>
        <taxon>Actinomycetota</taxon>
        <taxon>Actinomycetes</taxon>
        <taxon>Pseudonocardiales</taxon>
        <taxon>Pseudonocardiaceae</taxon>
        <taxon>Prauserella</taxon>
    </lineage>
</organism>
<dbReference type="InterPro" id="IPR036291">
    <property type="entry name" value="NAD(P)-bd_dom_sf"/>
</dbReference>
<dbReference type="InterPro" id="IPR006140">
    <property type="entry name" value="D-isomer_DH_NAD-bd"/>
</dbReference>
<dbReference type="PROSITE" id="PS00671">
    <property type="entry name" value="D_2_HYDROXYACID_DH_3"/>
    <property type="match status" value="1"/>
</dbReference>
<dbReference type="OrthoDB" id="117809at2"/>
<reference evidence="6 7" key="1">
    <citation type="submission" date="2016-07" db="EMBL/GenBank/DDBJ databases">
        <title>Draft genome sequence of Prauserella muralis DSM 45305, isolated from a mould-covered wall in an indoor environment.</title>
        <authorList>
            <person name="Ruckert C."/>
            <person name="Albersmeier A."/>
            <person name="Jiang C.-L."/>
            <person name="Jiang Y."/>
            <person name="Kalinowski J."/>
            <person name="Schneider O."/>
            <person name="Winkler A."/>
            <person name="Zotchev S.B."/>
        </authorList>
    </citation>
    <scope>NUCLEOTIDE SEQUENCE [LARGE SCALE GENOMIC DNA]</scope>
    <source>
        <strain evidence="6 7">DSM 45305</strain>
    </source>
</reference>
<dbReference type="InterPro" id="IPR050223">
    <property type="entry name" value="D-isomer_2-hydroxyacid_DH"/>
</dbReference>
<evidence type="ECO:0000256" key="2">
    <source>
        <dbReference type="ARBA" id="ARBA00023002"/>
    </source>
</evidence>
<protein>
    <submittedName>
        <fullName evidence="6">Phosphoglycerate dehydrogenase</fullName>
    </submittedName>
</protein>
<dbReference type="PROSITE" id="PS00670">
    <property type="entry name" value="D_2_HYDROXYACID_DH_2"/>
    <property type="match status" value="1"/>
</dbReference>
<dbReference type="InterPro" id="IPR029753">
    <property type="entry name" value="D-isomer_DH_CS"/>
</dbReference>
<dbReference type="Pfam" id="PF02826">
    <property type="entry name" value="2-Hacid_dh_C"/>
    <property type="match status" value="1"/>
</dbReference>
<proteinExistence type="inferred from homology"/>
<gene>
    <name evidence="6" type="ORF">BAY60_29345</name>
</gene>
<dbReference type="GO" id="GO:0051287">
    <property type="term" value="F:NAD binding"/>
    <property type="evidence" value="ECO:0007669"/>
    <property type="project" value="InterPro"/>
</dbReference>
<feature type="domain" description="D-isomer specific 2-hydroxyacid dehydrogenase NAD-binding" evidence="5">
    <location>
        <begin position="115"/>
        <end position="286"/>
    </location>
</feature>
<dbReference type="GO" id="GO:0016618">
    <property type="term" value="F:hydroxypyruvate reductase [NAD(P)H] activity"/>
    <property type="evidence" value="ECO:0007669"/>
    <property type="project" value="TreeGrafter"/>
</dbReference>